<dbReference type="Proteomes" id="UP000219072">
    <property type="component" value="Unassembled WGS sequence"/>
</dbReference>
<sequence length="111" mass="11533">MGKGPLGGSMGAGSDLYIDGEVLSRVRGNLTHITDILDDPADAIESVGSGSAGVRSLADRLDEFGDEWSYGIGKIGEFARGAAETLTRIEQEFADIDLSLAEKLNEAASGS</sequence>
<dbReference type="AlphaFoldDB" id="A0A286E8B8"/>
<keyword evidence="2" id="KW-1185">Reference proteome</keyword>
<dbReference type="EMBL" id="OCNE01000029">
    <property type="protein sequence ID" value="SOD67146.1"/>
    <property type="molecule type" value="Genomic_DNA"/>
</dbReference>
<evidence type="ECO:0000313" key="1">
    <source>
        <dbReference type="EMBL" id="SOD67146.1"/>
    </source>
</evidence>
<protein>
    <recommendedName>
        <fullName evidence="3">Excreted virulence factor EspC, type VII ESX diderm</fullName>
    </recommendedName>
</protein>
<gene>
    <name evidence="1" type="ORF">SAMN06297387_1296</name>
</gene>
<accession>A0A286E8B8</accession>
<proteinExistence type="predicted"/>
<reference evidence="1 2" key="1">
    <citation type="submission" date="2017-09" db="EMBL/GenBank/DDBJ databases">
        <authorList>
            <person name="Ehlers B."/>
            <person name="Leendertz F.H."/>
        </authorList>
    </citation>
    <scope>NUCLEOTIDE SEQUENCE [LARGE SCALE GENOMIC DNA]</scope>
    <source>
        <strain evidence="1 2">CGMCC 4.7095</strain>
    </source>
</reference>
<organism evidence="1 2">
    <name type="scientific">Streptomyces zhaozhouensis</name>
    <dbReference type="NCBI Taxonomy" id="1300267"/>
    <lineage>
        <taxon>Bacteria</taxon>
        <taxon>Bacillati</taxon>
        <taxon>Actinomycetota</taxon>
        <taxon>Actinomycetes</taxon>
        <taxon>Kitasatosporales</taxon>
        <taxon>Streptomycetaceae</taxon>
        <taxon>Streptomyces</taxon>
    </lineage>
</organism>
<evidence type="ECO:0008006" key="3">
    <source>
        <dbReference type="Google" id="ProtNLM"/>
    </source>
</evidence>
<evidence type="ECO:0000313" key="2">
    <source>
        <dbReference type="Proteomes" id="UP000219072"/>
    </source>
</evidence>
<name>A0A286E8B8_9ACTN</name>